<sequence>MRTCVLGILLVTFCSILAAQQTSAPQTPAPQTPTQQTMDMSAVVQLEKAGVSDTVIIGMINASPCNFDTSTNGIIAFKNAGVDDAVVIAIINRMNSLAHPRPPYIASSPVALDDPDDPMSPHEAGVYLMTGSPGVKQTMIFIDRVGESSMKVSNLAGAAFSFGTAKMKLKAEIPGPHAQTRTTDARPVFYMYFPDISSFAAFGGPGIVTSPNQFSLLKVEEQKNDRETVVASAGITGASIGADEKKSVPFTTDRVHPRMYKITPSADLKPGEYAFIAVIQGVTPETPPTTVVYDFGVDAKPQ</sequence>
<proteinExistence type="predicted"/>
<dbReference type="Proteomes" id="UP000239735">
    <property type="component" value="Unassembled WGS sequence"/>
</dbReference>
<dbReference type="OrthoDB" id="123237at2"/>
<reference evidence="3" key="1">
    <citation type="submission" date="2018-02" db="EMBL/GenBank/DDBJ databases">
        <authorList>
            <person name="Hausmann B."/>
        </authorList>
    </citation>
    <scope>NUCLEOTIDE SEQUENCE [LARGE SCALE GENOMIC DNA]</scope>
    <source>
        <strain evidence="3">Peat soil MAG SbA5</strain>
    </source>
</reference>
<accession>A0A2N9LP00</accession>
<feature type="chain" id="PRO_5014919038" evidence="1">
    <location>
        <begin position="25"/>
        <end position="302"/>
    </location>
</feature>
<evidence type="ECO:0000313" key="3">
    <source>
        <dbReference type="Proteomes" id="UP000239735"/>
    </source>
</evidence>
<evidence type="ECO:0000256" key="1">
    <source>
        <dbReference type="SAM" id="SignalP"/>
    </source>
</evidence>
<keyword evidence="1" id="KW-0732">Signal</keyword>
<dbReference type="AlphaFoldDB" id="A0A2N9LP00"/>
<protein>
    <submittedName>
        <fullName evidence="2">Uncharacterized protein</fullName>
    </submittedName>
</protein>
<name>A0A2N9LP00_9BACT</name>
<organism evidence="2 3">
    <name type="scientific">Candidatus Sulfuritelmatomonas gaucii</name>
    <dbReference type="NCBI Taxonomy" id="2043161"/>
    <lineage>
        <taxon>Bacteria</taxon>
        <taxon>Pseudomonadati</taxon>
        <taxon>Acidobacteriota</taxon>
        <taxon>Terriglobia</taxon>
        <taxon>Terriglobales</taxon>
        <taxon>Acidobacteriaceae</taxon>
        <taxon>Candidatus Sulfuritelmatomonas</taxon>
    </lineage>
</organism>
<feature type="signal peptide" evidence="1">
    <location>
        <begin position="1"/>
        <end position="24"/>
    </location>
</feature>
<gene>
    <name evidence="2" type="ORF">SBA5_470100</name>
</gene>
<dbReference type="EMBL" id="OKRB01000105">
    <property type="protein sequence ID" value="SPE24979.1"/>
    <property type="molecule type" value="Genomic_DNA"/>
</dbReference>
<evidence type="ECO:0000313" key="2">
    <source>
        <dbReference type="EMBL" id="SPE24979.1"/>
    </source>
</evidence>